<name>A0A914C9J9_9BILA</name>
<keyword evidence="2" id="KW-0645">Protease</keyword>
<evidence type="ECO:0000259" key="7">
    <source>
        <dbReference type="PROSITE" id="PS50207"/>
    </source>
</evidence>
<sequence length="480" mass="54936">MEEGFDKKTLLKADEKKSLEDEGISMTSGYESSYEVSRSWEASLSNRSEWQSTNKQHEEIVNLETKLHQKLANIGELNQKEVLLLEDIKKIAEEKKNLKEIEKEYKKQLECWMKKNANLDRALQQLELLASNFDITFENGVSYIVKDDQRMEVDSIFAKITYARRLALSEIYPNSSVTKSKALIINNDFSESEDPRTGTEVDEKNLQMLFENLNYDVLLEKNASAKKMLEFIKLHAESSEQANCDSFIVTILTHGDDGVVFGSDYKPIAISEIIKCANTEVLGEKPKIFIIQACRGKLHDRGIKETKTPTPYAVNQTNKIENSKEKEFEIIEQKKANVDFNFSSYFSSNDSSSSQKYADQEKETDDLRSSHADICLIYPTWPSHVAFRDTNGSWLIKSIYREFSKNAHLKSLQEMLIAVNSYVQEKCAESGTRNERTTIASYLGFKKEKITVNGPLKQTSCYNSSMGKFFYFSSANKKLE</sequence>
<evidence type="ECO:0000259" key="8">
    <source>
        <dbReference type="PROSITE" id="PS50208"/>
    </source>
</evidence>
<comment type="similarity">
    <text evidence="1 5">Belongs to the peptidase C14A family.</text>
</comment>
<evidence type="ECO:0000313" key="10">
    <source>
        <dbReference type="WBParaSite" id="ACRNAN_Path_660.g2479.t1"/>
    </source>
</evidence>
<dbReference type="PANTHER" id="PTHR47901">
    <property type="entry name" value="CASPASE RECRUITMENT DOMAIN-CONTAINING PROTEIN 18"/>
    <property type="match status" value="1"/>
</dbReference>
<feature type="domain" description="Caspase family p10" evidence="7">
    <location>
        <begin position="370"/>
        <end position="474"/>
    </location>
</feature>
<dbReference type="Gene3D" id="3.40.50.1460">
    <property type="match status" value="1"/>
</dbReference>
<keyword evidence="6" id="KW-0175">Coiled coil</keyword>
<dbReference type="Pfam" id="PF00656">
    <property type="entry name" value="Peptidase_C14"/>
    <property type="match status" value="1"/>
</dbReference>
<dbReference type="PRINTS" id="PR00376">
    <property type="entry name" value="IL1BCENZYME"/>
</dbReference>
<dbReference type="SMART" id="SM00115">
    <property type="entry name" value="CASc"/>
    <property type="match status" value="1"/>
</dbReference>
<keyword evidence="9" id="KW-1185">Reference proteome</keyword>
<dbReference type="PROSITE" id="PS01122">
    <property type="entry name" value="CASPASE_CYS"/>
    <property type="match status" value="1"/>
</dbReference>
<dbReference type="AlphaFoldDB" id="A0A914C9J9"/>
<keyword evidence="3" id="KW-0053">Apoptosis</keyword>
<accession>A0A914C9J9</accession>
<dbReference type="WBParaSite" id="ACRNAN_Path_660.g2479.t1">
    <property type="protein sequence ID" value="ACRNAN_Path_660.g2479.t1"/>
    <property type="gene ID" value="ACRNAN_Path_660.g2479"/>
</dbReference>
<dbReference type="InterPro" id="IPR033139">
    <property type="entry name" value="Caspase_cys_AS"/>
</dbReference>
<evidence type="ECO:0000256" key="4">
    <source>
        <dbReference type="ARBA" id="ARBA00022801"/>
    </source>
</evidence>
<evidence type="ECO:0000256" key="3">
    <source>
        <dbReference type="ARBA" id="ARBA00022703"/>
    </source>
</evidence>
<evidence type="ECO:0000313" key="9">
    <source>
        <dbReference type="Proteomes" id="UP000887540"/>
    </source>
</evidence>
<dbReference type="GO" id="GO:0006508">
    <property type="term" value="P:proteolysis"/>
    <property type="evidence" value="ECO:0007669"/>
    <property type="project" value="UniProtKB-KW"/>
</dbReference>
<dbReference type="InterPro" id="IPR002138">
    <property type="entry name" value="Pept_C14_p10"/>
</dbReference>
<dbReference type="Proteomes" id="UP000887540">
    <property type="component" value="Unplaced"/>
</dbReference>
<dbReference type="PANTHER" id="PTHR47901:SF8">
    <property type="entry name" value="CASPASE-3"/>
    <property type="match status" value="1"/>
</dbReference>
<dbReference type="InterPro" id="IPR002398">
    <property type="entry name" value="Pept_C14"/>
</dbReference>
<dbReference type="InterPro" id="IPR011600">
    <property type="entry name" value="Pept_C14_caspase"/>
</dbReference>
<proteinExistence type="inferred from homology"/>
<evidence type="ECO:0000256" key="6">
    <source>
        <dbReference type="SAM" id="Coils"/>
    </source>
</evidence>
<reference evidence="10" key="1">
    <citation type="submission" date="2022-11" db="UniProtKB">
        <authorList>
            <consortium name="WormBaseParasite"/>
        </authorList>
    </citation>
    <scope>IDENTIFICATION</scope>
</reference>
<dbReference type="InterPro" id="IPR029030">
    <property type="entry name" value="Caspase-like_dom_sf"/>
</dbReference>
<protein>
    <submittedName>
        <fullName evidence="10">Caspase-3</fullName>
    </submittedName>
</protein>
<feature type="coiled-coil region" evidence="6">
    <location>
        <begin position="60"/>
        <end position="129"/>
    </location>
</feature>
<keyword evidence="4" id="KW-0378">Hydrolase</keyword>
<dbReference type="PROSITE" id="PS50208">
    <property type="entry name" value="CASPASE_P20"/>
    <property type="match status" value="1"/>
</dbReference>
<dbReference type="GO" id="GO:0006915">
    <property type="term" value="P:apoptotic process"/>
    <property type="evidence" value="ECO:0007669"/>
    <property type="project" value="UniProtKB-KW"/>
</dbReference>
<dbReference type="PROSITE" id="PS50207">
    <property type="entry name" value="CASPASE_P10"/>
    <property type="match status" value="1"/>
</dbReference>
<dbReference type="InterPro" id="IPR001309">
    <property type="entry name" value="Pept_C14_p20"/>
</dbReference>
<evidence type="ECO:0000256" key="1">
    <source>
        <dbReference type="ARBA" id="ARBA00010134"/>
    </source>
</evidence>
<dbReference type="SUPFAM" id="SSF52129">
    <property type="entry name" value="Caspase-like"/>
    <property type="match status" value="1"/>
</dbReference>
<feature type="domain" description="Caspase family p20" evidence="8">
    <location>
        <begin position="178"/>
        <end position="298"/>
    </location>
</feature>
<dbReference type="GO" id="GO:0004197">
    <property type="term" value="F:cysteine-type endopeptidase activity"/>
    <property type="evidence" value="ECO:0007669"/>
    <property type="project" value="InterPro"/>
</dbReference>
<dbReference type="InterPro" id="IPR015917">
    <property type="entry name" value="Pept_C14A"/>
</dbReference>
<evidence type="ECO:0000256" key="5">
    <source>
        <dbReference type="RuleBase" id="RU003971"/>
    </source>
</evidence>
<dbReference type="Gene3D" id="3.30.70.1470">
    <property type="entry name" value="Caspase-like"/>
    <property type="match status" value="1"/>
</dbReference>
<organism evidence="9 10">
    <name type="scientific">Acrobeloides nanus</name>
    <dbReference type="NCBI Taxonomy" id="290746"/>
    <lineage>
        <taxon>Eukaryota</taxon>
        <taxon>Metazoa</taxon>
        <taxon>Ecdysozoa</taxon>
        <taxon>Nematoda</taxon>
        <taxon>Chromadorea</taxon>
        <taxon>Rhabditida</taxon>
        <taxon>Tylenchina</taxon>
        <taxon>Cephalobomorpha</taxon>
        <taxon>Cephaloboidea</taxon>
        <taxon>Cephalobidae</taxon>
        <taxon>Acrobeloides</taxon>
    </lineage>
</organism>
<evidence type="ECO:0000256" key="2">
    <source>
        <dbReference type="ARBA" id="ARBA00022670"/>
    </source>
</evidence>